<dbReference type="PANTHER" id="PTHR11452:SF75">
    <property type="entry name" value="ALPHA-GALACTOSIDASE MEL1"/>
    <property type="match status" value="1"/>
</dbReference>
<evidence type="ECO:0000256" key="5">
    <source>
        <dbReference type="ARBA" id="ARBA00022729"/>
    </source>
</evidence>
<accession>B2B3V4</accession>
<organism evidence="11">
    <name type="scientific">Podospora anserina (strain S / ATCC MYA-4624 / DSM 980 / FGSC 10383)</name>
    <name type="common">Pleurage anserina</name>
    <dbReference type="NCBI Taxonomy" id="515849"/>
    <lineage>
        <taxon>Eukaryota</taxon>
        <taxon>Fungi</taxon>
        <taxon>Dikarya</taxon>
        <taxon>Ascomycota</taxon>
        <taxon>Pezizomycotina</taxon>
        <taxon>Sordariomycetes</taxon>
        <taxon>Sordariomycetidae</taxon>
        <taxon>Sordariales</taxon>
        <taxon>Podosporaceae</taxon>
        <taxon>Podospora</taxon>
        <taxon>Podospora anserina</taxon>
    </lineage>
</organism>
<dbReference type="InterPro" id="IPR017853">
    <property type="entry name" value="GH"/>
</dbReference>
<comment type="function">
    <text evidence="2">Hydrolyzes a variety of simple alpha-D-galactoside as well as more complex molecules such as oligosaccharides and polysaccharides.</text>
</comment>
<proteinExistence type="inferred from homology"/>
<dbReference type="PROSITE" id="PS00512">
    <property type="entry name" value="ALPHA_GALACTOSIDASE"/>
    <property type="match status" value="1"/>
</dbReference>
<dbReference type="EC" id="3.2.1.22" evidence="4 8"/>
<dbReference type="Pfam" id="PF17801">
    <property type="entry name" value="Melibiase_C"/>
    <property type="match status" value="1"/>
</dbReference>
<dbReference type="InterPro" id="IPR000111">
    <property type="entry name" value="Glyco_hydro_27/36_CS"/>
</dbReference>
<dbReference type="InterPro" id="IPR002241">
    <property type="entry name" value="Glyco_hydro_27"/>
</dbReference>
<dbReference type="Proteomes" id="UP000001197">
    <property type="component" value="Chromosome 6"/>
</dbReference>
<dbReference type="HOGENOM" id="CLU_013093_3_3_1"/>
<keyword evidence="6 8" id="KW-0378">Hydrolase</keyword>
<dbReference type="AlphaFoldDB" id="B2B3V4"/>
<evidence type="ECO:0000313" key="11">
    <source>
        <dbReference type="EMBL" id="CAP71790.1"/>
    </source>
</evidence>
<reference evidence="11 13" key="1">
    <citation type="journal article" date="2008" name="Genome Biol.">
        <title>The genome sequence of the model ascomycete fungus Podospora anserina.</title>
        <authorList>
            <person name="Espagne E."/>
            <person name="Lespinet O."/>
            <person name="Malagnac F."/>
            <person name="Da Silva C."/>
            <person name="Jaillon O."/>
            <person name="Porcel B.M."/>
            <person name="Couloux A."/>
            <person name="Aury J.-M."/>
            <person name="Segurens B."/>
            <person name="Poulain J."/>
            <person name="Anthouard V."/>
            <person name="Grossetete S."/>
            <person name="Khalili H."/>
            <person name="Coppin E."/>
            <person name="Dequard-Chablat M."/>
            <person name="Picard M."/>
            <person name="Contamine V."/>
            <person name="Arnaise S."/>
            <person name="Bourdais A."/>
            <person name="Berteaux-Lecellier V."/>
            <person name="Gautheret D."/>
            <person name="de Vries R.P."/>
            <person name="Battaglia E."/>
            <person name="Coutinho P.M."/>
            <person name="Danchin E.G.J."/>
            <person name="Henrissat B."/>
            <person name="El Khoury R."/>
            <person name="Sainsard-Chanet A."/>
            <person name="Boivin A."/>
            <person name="Pinan-Lucarre B."/>
            <person name="Sellem C.H."/>
            <person name="Debuchy R."/>
            <person name="Wincker P."/>
            <person name="Weissenbach J."/>
            <person name="Silar P."/>
        </authorList>
    </citation>
    <scope>NUCLEOTIDE SEQUENCE [LARGE SCALE GENOMIC DNA]</scope>
    <source>
        <strain evidence="13">S / ATCC MYA-4624 / DSM 980 / FGSC 10383</strain>
        <strain evidence="11">S mat+</strain>
    </source>
</reference>
<keyword evidence="5 9" id="KW-0732">Signal</keyword>
<evidence type="ECO:0000256" key="6">
    <source>
        <dbReference type="ARBA" id="ARBA00022801"/>
    </source>
</evidence>
<dbReference type="PANTHER" id="PTHR11452">
    <property type="entry name" value="ALPHA-GALACTOSIDASE/ALPHA-N-ACETYLGALACTOSAMINIDASE"/>
    <property type="match status" value="1"/>
</dbReference>
<dbReference type="SUPFAM" id="SSF51445">
    <property type="entry name" value="(Trans)glycosidases"/>
    <property type="match status" value="1"/>
</dbReference>
<feature type="domain" description="Alpha galactosidase C-terminal" evidence="10">
    <location>
        <begin position="349"/>
        <end position="418"/>
    </location>
</feature>
<dbReference type="GO" id="GO:0005975">
    <property type="term" value="P:carbohydrate metabolic process"/>
    <property type="evidence" value="ECO:0007669"/>
    <property type="project" value="InterPro"/>
</dbReference>
<dbReference type="VEuPathDB" id="FungiDB:PODANS_6_7390"/>
<dbReference type="PRINTS" id="PR00740">
    <property type="entry name" value="GLHYDRLASE27"/>
</dbReference>
<reference evidence="12" key="4">
    <citation type="submission" date="2015-04" db="EMBL/GenBank/DDBJ databases">
        <title>Maintaining two mating types: Structure of the mating type locus and its role in heterokaryosis in Podospora anserina.</title>
        <authorList>
            <person name="Grognet P."/>
            <person name="Bidard F."/>
            <person name="Kuchly C."/>
            <person name="Chan Ho Tong L."/>
            <person name="Coppin E."/>
            <person name="Ait Benkhali J."/>
            <person name="Couloux A."/>
            <person name="Wincker P."/>
            <person name="Debuchy R."/>
            <person name="Silar P."/>
        </authorList>
    </citation>
    <scope>NUCLEOTIDE SEQUENCE</scope>
</reference>
<dbReference type="InterPro" id="IPR013780">
    <property type="entry name" value="Glyco_hydro_b"/>
</dbReference>
<keyword evidence="8" id="KW-1015">Disulfide bond</keyword>
<name>B2B3V4_PODAN</name>
<evidence type="ECO:0000256" key="4">
    <source>
        <dbReference type="ARBA" id="ARBA00012755"/>
    </source>
</evidence>
<evidence type="ECO:0000313" key="13">
    <source>
        <dbReference type="Proteomes" id="UP000001197"/>
    </source>
</evidence>
<dbReference type="InterPro" id="IPR013785">
    <property type="entry name" value="Aldolase_TIM"/>
</dbReference>
<evidence type="ECO:0000313" key="12">
    <source>
        <dbReference type="EMBL" id="CDP31181.1"/>
    </source>
</evidence>
<reference evidence="13" key="3">
    <citation type="journal article" date="2014" name="Genetics">
        <title>Maintaining two mating types: Structure of the mating type locus and its role in heterokaryosis in Podospora anserina.</title>
        <authorList>
            <person name="Grognet P."/>
            <person name="Bidard F."/>
            <person name="Kuchly C."/>
            <person name="Tong L.C.H."/>
            <person name="Coppin E."/>
            <person name="Benkhali J.A."/>
            <person name="Couloux A."/>
            <person name="Wincker P."/>
            <person name="Debuchy R."/>
            <person name="Silar P."/>
        </authorList>
    </citation>
    <scope>GENOME REANNOTATION</scope>
    <source>
        <strain evidence="13">S / ATCC MYA-4624 / DSM 980 / FGSC 10383</strain>
    </source>
</reference>
<feature type="chain" id="PRO_5007639198" description="Alpha-galactosidase" evidence="9">
    <location>
        <begin position="21"/>
        <end position="421"/>
    </location>
</feature>
<evidence type="ECO:0000256" key="2">
    <source>
        <dbReference type="ARBA" id="ARBA00003969"/>
    </source>
</evidence>
<evidence type="ECO:0000256" key="8">
    <source>
        <dbReference type="RuleBase" id="RU361168"/>
    </source>
</evidence>
<dbReference type="KEGG" id="pan:PODANSg7693"/>
<protein>
    <recommendedName>
        <fullName evidence="4 8">Alpha-galactosidase</fullName>
        <ecNumber evidence="4 8">3.2.1.22</ecNumber>
    </recommendedName>
    <alternativeName>
        <fullName evidence="8">Melibiase</fullName>
    </alternativeName>
</protein>
<dbReference type="Gene3D" id="3.20.20.70">
    <property type="entry name" value="Aldolase class I"/>
    <property type="match status" value="1"/>
</dbReference>
<evidence type="ECO:0000256" key="9">
    <source>
        <dbReference type="SAM" id="SignalP"/>
    </source>
</evidence>
<dbReference type="CAZy" id="GH27">
    <property type="family name" value="Glycoside Hydrolase Family 27"/>
</dbReference>
<evidence type="ECO:0000259" key="10">
    <source>
        <dbReference type="Pfam" id="PF17801"/>
    </source>
</evidence>
<dbReference type="OrthoDB" id="5795902at2759"/>
<dbReference type="InterPro" id="IPR041233">
    <property type="entry name" value="Melibiase_C"/>
</dbReference>
<evidence type="ECO:0000256" key="3">
    <source>
        <dbReference type="ARBA" id="ARBA00009743"/>
    </source>
</evidence>
<dbReference type="eggNOG" id="KOG2366">
    <property type="taxonomic scope" value="Eukaryota"/>
</dbReference>
<dbReference type="EMBL" id="CU638744">
    <property type="protein sequence ID" value="CAP71790.1"/>
    <property type="molecule type" value="Genomic_DNA"/>
</dbReference>
<dbReference type="Gene3D" id="2.60.40.1180">
    <property type="entry name" value="Golgi alpha-mannosidase II"/>
    <property type="match status" value="1"/>
</dbReference>
<dbReference type="RefSeq" id="XP_001910654.1">
    <property type="nucleotide sequence ID" value="XM_001910619.1"/>
</dbReference>
<dbReference type="GO" id="GO:0004557">
    <property type="term" value="F:alpha-galactosidase activity"/>
    <property type="evidence" value="ECO:0007669"/>
    <property type="project" value="UniProtKB-EC"/>
</dbReference>
<reference evidence="11" key="2">
    <citation type="submission" date="2008-07" db="EMBL/GenBank/DDBJ databases">
        <authorList>
            <person name="Genoscope - CEA"/>
        </authorList>
    </citation>
    <scope>NUCLEOTIDE SEQUENCE</scope>
    <source>
        <strain evidence="11">S mat+</strain>
    </source>
</reference>
<dbReference type="STRING" id="515849.B2B3V4"/>
<evidence type="ECO:0000256" key="7">
    <source>
        <dbReference type="ARBA" id="ARBA00023295"/>
    </source>
</evidence>
<dbReference type="EMBL" id="FO904941">
    <property type="protein sequence ID" value="CDP31181.1"/>
    <property type="molecule type" value="Genomic_DNA"/>
</dbReference>
<keyword evidence="7 8" id="KW-0326">Glycosidase</keyword>
<comment type="similarity">
    <text evidence="3 8">Belongs to the glycosyl hydrolase 27 family.</text>
</comment>
<keyword evidence="13" id="KW-1185">Reference proteome</keyword>
<comment type="catalytic activity">
    <reaction evidence="1 8">
        <text>Hydrolysis of terminal, non-reducing alpha-D-galactose residues in alpha-D-galactosides, including galactose oligosaccharides, galactomannans and galactolipids.</text>
        <dbReference type="EC" id="3.2.1.22"/>
    </reaction>
</comment>
<dbReference type="GeneID" id="6195125"/>
<dbReference type="Pfam" id="PF16499">
    <property type="entry name" value="Melibiase_2"/>
    <property type="match status" value="1"/>
</dbReference>
<dbReference type="CDD" id="cd14792">
    <property type="entry name" value="GH27"/>
    <property type="match status" value="1"/>
</dbReference>
<gene>
    <name evidence="11" type="ORF">PODANS_6_7390</name>
</gene>
<evidence type="ECO:0000256" key="1">
    <source>
        <dbReference type="ARBA" id="ARBA00001255"/>
    </source>
</evidence>
<feature type="signal peptide" evidence="9">
    <location>
        <begin position="1"/>
        <end position="20"/>
    </location>
</feature>
<sequence>MKSWKVALLPALANTRLTVALDNGVGLKPHMGWSSWNVAQCNAASARYALATADKFISLGLKDLGYEYINIDDCWSTKSRDSSGRLVPDPAKWPNGIKAVTDRIHSMGLKFGLYGCAGDKTCAGYPGNEGHERGDVDQLVSWGVDFWKYDNCYTPCRQNPRPQTCTSPAGSTKTWYAPMRDAILGVQNTKKLHFNLCNWGRDEVWTWGASYGHSWRYVVIAHHQHPLPRLTDSRMSVDNWGDWASVERIGNAAAGIYQYSAPGGFNDLDMLYLGSSKLNTNQEKLHFGLWAITKSPLVLGLDLEKISNSTLDIIRNKGLIDINQDSLGKAATTFRPPGAPAPVNGKIYPYWAGPLSDGVVVGLCAGTSAGTYSVNFKDVPGLGGSGSYEWREMYTGQTGKGTSASFNIGLHDMRVIKVMKV</sequence>